<dbReference type="SUPFAM" id="SSF53335">
    <property type="entry name" value="S-adenosyl-L-methionine-dependent methyltransferases"/>
    <property type="match status" value="2"/>
</dbReference>
<dbReference type="GO" id="GO:0032259">
    <property type="term" value="P:methylation"/>
    <property type="evidence" value="ECO:0007669"/>
    <property type="project" value="UniProtKB-KW"/>
</dbReference>
<dbReference type="Gene3D" id="3.40.50.150">
    <property type="entry name" value="Vaccinia Virus protein VP39"/>
    <property type="match status" value="1"/>
</dbReference>
<evidence type="ECO:0000313" key="7">
    <source>
        <dbReference type="Proteomes" id="UP000798488"/>
    </source>
</evidence>
<name>A0A9D3AYU7_9FIRM</name>
<keyword evidence="3" id="KW-0680">Restriction system</keyword>
<gene>
    <name evidence="6" type="ORF">SPSYN_01274</name>
</gene>
<sequence length="1082" mass="121510">MPGQTVNDKRLIEAGFPCHQVGAETQRERGSSSALPPLYFLHVWWARRPLTASRAAVLGSILPAGTDPAWFLRQLGIEKVQAMVNGVPWTLTGRLLEQVEVNDSGYQRLPVDSFVLRALEKEQQRREKNRQVIQRICDADPALINHPVIMRWQQDSQQLPEPLPLEGSNLEVNRVAADPAHVNERIEFAKSDRVKCILGKQIKWDAEDLYGYIRAYSRNPVTMDNTITVLDPTAGGGSIPFEALRLGHNVIANDLNPVTNIILYATLNYPARFGLDLKYDIERWGKKLISHVEQQMADVTPFSPLPVKEIDELNKHCIECKEIVPQFSSGPEYDQTGLIYCRQVTCPHCGGEAPLLNTCWLSKKGEKWGVRIVPDGLPKKGRVHFETYRLTGSKGPRGEDPNFATVSNGVGTCIHCRQAISADEIKAQARGESPYGKWQDRLYCIAAVRYQPKLDKNGKLQRYKTGVMAGEIKTEKVRFFRPANEQDLQALDKAAQRLQERWPAWERQGLIPTENIPQGHKTMELLRVGVNRWCDMFTPRQLLGHLILVEELNRLKPEILQELGEERGRAVVTYLQFMIDKCLDYNSRQTRWEYTRGIVKGTFGRHDFSLKWTFGEMIFTGPNSGAAWGLSQILDAYAGIAKLMSPLHNELAGAAPPVVIRNNTAANTDLPENSVDLVCIDPPYYNNVQYAELSDYFYVWQRRTLKDLYPDLFRRRLTNKTEEAVANPARDGSAAGAAQAYERLMGEIFAECRRVLKDTGIMTIMFTHKTQEAWETLTRSLIENGWKITSSMPVESESAASMHQKGMAAAASSIFLTCRKRQVTDTATATWTGFGGTGVARQVREAVRQGLEEFAQLKLNAVDEMVASYGRALQVLSENWPVLDGDEPVSPIRAMNEASAVVAQHQVARLTQGRLKVSDLNSEAAMALTLYGIFNLADFSFDEALNLSRSLGISLEGKPAGYTVNGQLIGINNESRGSRARRSDAEDTGYHAPLVRRGSKLRLALPEERHKKRLEKPQTEWDILHGLIQAYREGDAPVARVYLARHAEGREQLILDLLSVWAAEMGDEKLRKEAEAIAFSLK</sequence>
<protein>
    <submittedName>
        <fullName evidence="6">DNA methylase</fullName>
    </submittedName>
</protein>
<dbReference type="InterPro" id="IPR029063">
    <property type="entry name" value="SAM-dependent_MTases_sf"/>
</dbReference>
<dbReference type="RefSeq" id="WP_161821646.1">
    <property type="nucleotide sequence ID" value="NZ_LSRS01000003.1"/>
</dbReference>
<dbReference type="InterPro" id="IPR002941">
    <property type="entry name" value="DNA_methylase_N4/N6"/>
</dbReference>
<dbReference type="GO" id="GO:0009307">
    <property type="term" value="P:DNA restriction-modification system"/>
    <property type="evidence" value="ECO:0007669"/>
    <property type="project" value="UniProtKB-KW"/>
</dbReference>
<dbReference type="OrthoDB" id="9800801at2"/>
<evidence type="ECO:0000256" key="1">
    <source>
        <dbReference type="ARBA" id="ARBA00022603"/>
    </source>
</evidence>
<organism evidence="6 7">
    <name type="scientific">Sporotomaculum syntrophicum</name>
    <dbReference type="NCBI Taxonomy" id="182264"/>
    <lineage>
        <taxon>Bacteria</taxon>
        <taxon>Bacillati</taxon>
        <taxon>Bacillota</taxon>
        <taxon>Clostridia</taxon>
        <taxon>Eubacteriales</taxon>
        <taxon>Desulfallaceae</taxon>
        <taxon>Sporotomaculum</taxon>
    </lineage>
</organism>
<feature type="domain" description="DNA methylase N-4/N-6" evidence="4">
    <location>
        <begin position="675"/>
        <end position="799"/>
    </location>
</feature>
<evidence type="ECO:0000259" key="5">
    <source>
        <dbReference type="Pfam" id="PF06634"/>
    </source>
</evidence>
<dbReference type="Proteomes" id="UP000798488">
    <property type="component" value="Unassembled WGS sequence"/>
</dbReference>
<dbReference type="EMBL" id="LSRS01000003">
    <property type="protein sequence ID" value="KAF1085138.1"/>
    <property type="molecule type" value="Genomic_DNA"/>
</dbReference>
<dbReference type="GO" id="GO:0008170">
    <property type="term" value="F:N-methyltransferase activity"/>
    <property type="evidence" value="ECO:0007669"/>
    <property type="project" value="InterPro"/>
</dbReference>
<evidence type="ECO:0000256" key="2">
    <source>
        <dbReference type="ARBA" id="ARBA00022679"/>
    </source>
</evidence>
<reference evidence="6" key="1">
    <citation type="submission" date="2016-02" db="EMBL/GenBank/DDBJ databases">
        <title>Draft Genome Sequence of Sporotomaculum syntrophicum Strain FB, a Syntrophic Benzoate Degrader.</title>
        <authorList>
            <person name="Nobu M.K."/>
            <person name="Narihiro T."/>
            <person name="Qiu Y.-L."/>
            <person name="Ohashi A."/>
            <person name="Liu W.-T."/>
            <person name="Yuji S."/>
        </authorList>
    </citation>
    <scope>NUCLEOTIDE SEQUENCE</scope>
    <source>
        <strain evidence="6">FB</strain>
    </source>
</reference>
<keyword evidence="1 6" id="KW-0489">Methyltransferase</keyword>
<dbReference type="InterPro" id="IPR009537">
    <property type="entry name" value="DUF1156"/>
</dbReference>
<comment type="caution">
    <text evidence="6">The sequence shown here is derived from an EMBL/GenBank/DDBJ whole genome shotgun (WGS) entry which is preliminary data.</text>
</comment>
<keyword evidence="7" id="KW-1185">Reference proteome</keyword>
<dbReference type="Pfam" id="PF06634">
    <property type="entry name" value="DUF1156"/>
    <property type="match status" value="1"/>
</dbReference>
<dbReference type="Pfam" id="PF01555">
    <property type="entry name" value="N6_N4_Mtase"/>
    <property type="match status" value="1"/>
</dbReference>
<dbReference type="AlphaFoldDB" id="A0A9D3AYU7"/>
<feature type="domain" description="DUF1156" evidence="5">
    <location>
        <begin position="16"/>
        <end position="65"/>
    </location>
</feature>
<dbReference type="GO" id="GO:0003677">
    <property type="term" value="F:DNA binding"/>
    <property type="evidence" value="ECO:0007669"/>
    <property type="project" value="InterPro"/>
</dbReference>
<proteinExistence type="predicted"/>
<accession>A0A9D3AYU7</accession>
<evidence type="ECO:0000256" key="3">
    <source>
        <dbReference type="ARBA" id="ARBA00022747"/>
    </source>
</evidence>
<evidence type="ECO:0000259" key="4">
    <source>
        <dbReference type="Pfam" id="PF01555"/>
    </source>
</evidence>
<evidence type="ECO:0000313" key="6">
    <source>
        <dbReference type="EMBL" id="KAF1085138.1"/>
    </source>
</evidence>
<keyword evidence="2" id="KW-0808">Transferase</keyword>